<dbReference type="STRING" id="1561998.A0A1I7V175"/>
<proteinExistence type="predicted"/>
<dbReference type="WBParaSite" id="Csp11.Scaffold630.g21387.t1">
    <property type="protein sequence ID" value="Csp11.Scaffold630.g21387.t1"/>
    <property type="gene ID" value="Csp11.Scaffold630.g21387"/>
</dbReference>
<sequence length="77" mass="8202">MTDHSATGTAGFVWSPKQPDDVQFKQACVIILAARAPVTVKNVAWPVAMLDDVTCYPGIPDPSPRGLSGYVCGKKAR</sequence>
<dbReference type="Proteomes" id="UP000095282">
    <property type="component" value="Unplaced"/>
</dbReference>
<keyword evidence="1" id="KW-1185">Reference proteome</keyword>
<accession>A0A1I7V175</accession>
<reference evidence="2" key="1">
    <citation type="submission" date="2016-11" db="UniProtKB">
        <authorList>
            <consortium name="WormBaseParasite"/>
        </authorList>
    </citation>
    <scope>IDENTIFICATION</scope>
</reference>
<protein>
    <submittedName>
        <fullName evidence="2">START domain-containing protein</fullName>
    </submittedName>
</protein>
<dbReference type="eggNOG" id="KOG4297">
    <property type="taxonomic scope" value="Eukaryota"/>
</dbReference>
<evidence type="ECO:0000313" key="1">
    <source>
        <dbReference type="Proteomes" id="UP000095282"/>
    </source>
</evidence>
<dbReference type="AlphaFoldDB" id="A0A1I7V175"/>
<name>A0A1I7V175_9PELO</name>
<organism evidence="1 2">
    <name type="scientific">Caenorhabditis tropicalis</name>
    <dbReference type="NCBI Taxonomy" id="1561998"/>
    <lineage>
        <taxon>Eukaryota</taxon>
        <taxon>Metazoa</taxon>
        <taxon>Ecdysozoa</taxon>
        <taxon>Nematoda</taxon>
        <taxon>Chromadorea</taxon>
        <taxon>Rhabditida</taxon>
        <taxon>Rhabditina</taxon>
        <taxon>Rhabditomorpha</taxon>
        <taxon>Rhabditoidea</taxon>
        <taxon>Rhabditidae</taxon>
        <taxon>Peloderinae</taxon>
        <taxon>Caenorhabditis</taxon>
    </lineage>
</organism>
<evidence type="ECO:0000313" key="2">
    <source>
        <dbReference type="WBParaSite" id="Csp11.Scaffold630.g21387.t1"/>
    </source>
</evidence>